<dbReference type="InterPro" id="IPR004675">
    <property type="entry name" value="AhpD_core"/>
</dbReference>
<evidence type="ECO:0000313" key="3">
    <source>
        <dbReference type="Proteomes" id="UP000198765"/>
    </source>
</evidence>
<dbReference type="InterPro" id="IPR003779">
    <property type="entry name" value="CMD-like"/>
</dbReference>
<dbReference type="Pfam" id="PF02627">
    <property type="entry name" value="CMD"/>
    <property type="match status" value="1"/>
</dbReference>
<dbReference type="InterPro" id="IPR029032">
    <property type="entry name" value="AhpD-like"/>
</dbReference>
<feature type="domain" description="Carboxymuconolactone decarboxylase-like" evidence="1">
    <location>
        <begin position="58"/>
        <end position="107"/>
    </location>
</feature>
<keyword evidence="2" id="KW-0560">Oxidoreductase</keyword>
<keyword evidence="2" id="KW-0575">Peroxidase</keyword>
<proteinExistence type="predicted"/>
<evidence type="ECO:0000313" key="2">
    <source>
        <dbReference type="EMBL" id="SBT46781.1"/>
    </source>
</evidence>
<dbReference type="AlphaFoldDB" id="A0A1A8ZSE1"/>
<gene>
    <name evidence="2" type="ORF">GA0070621_2717</name>
</gene>
<dbReference type="Proteomes" id="UP000198765">
    <property type="component" value="Chromosome I"/>
</dbReference>
<protein>
    <submittedName>
        <fullName evidence="2">Alkylhydroperoxidase AhpD family core domain-containing protein</fullName>
    </submittedName>
</protein>
<dbReference type="GO" id="GO:0051920">
    <property type="term" value="F:peroxiredoxin activity"/>
    <property type="evidence" value="ECO:0007669"/>
    <property type="project" value="InterPro"/>
</dbReference>
<dbReference type="PATRIC" id="fig|299146.4.peg.2816"/>
<reference evidence="2 3" key="1">
    <citation type="submission" date="2016-06" db="EMBL/GenBank/DDBJ databases">
        <authorList>
            <person name="Kjaerup R.B."/>
            <person name="Dalgaard T.S."/>
            <person name="Juul-Madsen H.R."/>
        </authorList>
    </citation>
    <scope>NUCLEOTIDE SEQUENCE [LARGE SCALE GENOMIC DNA]</scope>
    <source>
        <strain evidence="2 3">DSM 45248</strain>
    </source>
</reference>
<accession>A0A1A8ZSE1</accession>
<dbReference type="SUPFAM" id="SSF69118">
    <property type="entry name" value="AhpD-like"/>
    <property type="match status" value="1"/>
</dbReference>
<dbReference type="NCBIfam" id="TIGR00778">
    <property type="entry name" value="ahpD_dom"/>
    <property type="match status" value="1"/>
</dbReference>
<dbReference type="OrthoDB" id="3296212at2"/>
<evidence type="ECO:0000259" key="1">
    <source>
        <dbReference type="Pfam" id="PF02627"/>
    </source>
</evidence>
<sequence length="367" mass="38792">MGTLLARLTRRVTQSHIEHLSAVPARAAPGLVRHVYRRLEREFGLLAPPVTLHAAAPPLLAACWLMLREALLADGPVGRDTREAVAAAVSRANRCPYCVEVHGSALRGLLRGPDADAVADDRLAEITAPRLREVVEWFRHGGDAPGVRPPRLDATELAQLIGVAVLFHYLNRMVNVFLAPSPLPVGLPPAATRAARWLAAVTMGRLARRGGDAGADVDLLPPAPVPPDLAWAAADTTLATAFARACAAVDEAAEQAVPPSVRGLLLDLLAGPAGLRAVADRAALEAALDELPTEDRAAGRLALTVAFFSYRVTDAMVAGYRLDEPADRRLLELVSWASLTAARAAGSHLHAAWHDGPGAPPAEGRAR</sequence>
<organism evidence="2 3">
    <name type="scientific">Micromonospora narathiwatensis</name>
    <dbReference type="NCBI Taxonomy" id="299146"/>
    <lineage>
        <taxon>Bacteria</taxon>
        <taxon>Bacillati</taxon>
        <taxon>Actinomycetota</taxon>
        <taxon>Actinomycetes</taxon>
        <taxon>Micromonosporales</taxon>
        <taxon>Micromonosporaceae</taxon>
        <taxon>Micromonospora</taxon>
    </lineage>
</organism>
<keyword evidence="3" id="KW-1185">Reference proteome</keyword>
<dbReference type="RefSeq" id="WP_091195307.1">
    <property type="nucleotide sequence ID" value="NZ_LT594324.1"/>
</dbReference>
<dbReference type="Gene3D" id="1.20.1290.10">
    <property type="entry name" value="AhpD-like"/>
    <property type="match status" value="1"/>
</dbReference>
<dbReference type="EMBL" id="LT594324">
    <property type="protein sequence ID" value="SBT46781.1"/>
    <property type="molecule type" value="Genomic_DNA"/>
</dbReference>
<name>A0A1A8ZSE1_9ACTN</name>